<sequence>MEQNSNKQIVINFYKKVIGEQDLEYAKKIVTENYIQHNPQVKTGKEGLLEAITYLKEIPKPKKAFKPFMRIIADHNYVVVHMNIEFNGQKKIVLDLFRLENGFIAEHWDAIQNESEISLNGNSEIKGPIVSEDQEATLKNKTRVQEFTKQVLINRDFDALKKYMATDLIQHNPNMTNGLHDMKQYYQKNNIQKVYKIIGQGNFVVTQSKGIVNNQDNVFYDIYRLKNGLIVEHWSVSQIIPEIMAHTNGML</sequence>
<protein>
    <submittedName>
        <fullName evidence="1">Predicted SnoaL-like aldol condensation-catalyzing enzyme</fullName>
    </submittedName>
</protein>
<dbReference type="Pfam" id="PF07366">
    <property type="entry name" value="SnoaL"/>
    <property type="match status" value="1"/>
</dbReference>
<evidence type="ECO:0000313" key="1">
    <source>
        <dbReference type="EMBL" id="SNS23595.1"/>
    </source>
</evidence>
<dbReference type="Proteomes" id="UP000198379">
    <property type="component" value="Unassembled WGS sequence"/>
</dbReference>
<dbReference type="PANTHER" id="PTHR38436">
    <property type="entry name" value="POLYKETIDE CYCLASE SNOAL-LIKE DOMAIN"/>
    <property type="match status" value="1"/>
</dbReference>
<dbReference type="PANTHER" id="PTHR38436:SF1">
    <property type="entry name" value="ESTER CYCLASE"/>
    <property type="match status" value="1"/>
</dbReference>
<reference evidence="1 2" key="1">
    <citation type="submission" date="2017-06" db="EMBL/GenBank/DDBJ databases">
        <authorList>
            <person name="Kim H.J."/>
            <person name="Triplett B.A."/>
        </authorList>
    </citation>
    <scope>NUCLEOTIDE SEQUENCE [LARGE SCALE GENOMIC DNA]</scope>
    <source>
        <strain evidence="1 2">DSM 25597</strain>
    </source>
</reference>
<proteinExistence type="predicted"/>
<dbReference type="EMBL" id="FZNY01000008">
    <property type="protein sequence ID" value="SNS23595.1"/>
    <property type="molecule type" value="Genomic_DNA"/>
</dbReference>
<evidence type="ECO:0000313" key="2">
    <source>
        <dbReference type="Proteomes" id="UP000198379"/>
    </source>
</evidence>
<dbReference type="GO" id="GO:0030638">
    <property type="term" value="P:polyketide metabolic process"/>
    <property type="evidence" value="ECO:0007669"/>
    <property type="project" value="InterPro"/>
</dbReference>
<gene>
    <name evidence="1" type="ORF">SAMN06265376_108190</name>
</gene>
<organism evidence="1 2">
    <name type="scientific">Dokdonia pacifica</name>
    <dbReference type="NCBI Taxonomy" id="1627892"/>
    <lineage>
        <taxon>Bacteria</taxon>
        <taxon>Pseudomonadati</taxon>
        <taxon>Bacteroidota</taxon>
        <taxon>Flavobacteriia</taxon>
        <taxon>Flavobacteriales</taxon>
        <taxon>Flavobacteriaceae</taxon>
        <taxon>Dokdonia</taxon>
    </lineage>
</organism>
<accession>A0A239CTP8</accession>
<dbReference type="InterPro" id="IPR032710">
    <property type="entry name" value="NTF2-like_dom_sf"/>
</dbReference>
<dbReference type="InterPro" id="IPR009959">
    <property type="entry name" value="Cyclase_SnoaL-like"/>
</dbReference>
<dbReference type="SUPFAM" id="SSF54427">
    <property type="entry name" value="NTF2-like"/>
    <property type="match status" value="2"/>
</dbReference>
<keyword evidence="2" id="KW-1185">Reference proteome</keyword>
<dbReference type="RefSeq" id="WP_089373465.1">
    <property type="nucleotide sequence ID" value="NZ_BMEP01000009.1"/>
</dbReference>
<dbReference type="AlphaFoldDB" id="A0A239CTP8"/>
<dbReference type="Gene3D" id="3.10.450.50">
    <property type="match status" value="2"/>
</dbReference>
<name>A0A239CTP8_9FLAO</name>